<dbReference type="SUPFAM" id="SSF51735">
    <property type="entry name" value="NAD(P)-binding Rossmann-fold domains"/>
    <property type="match status" value="1"/>
</dbReference>
<dbReference type="EMBL" id="LZKJ01000173">
    <property type="protein sequence ID" value="OBI41492.1"/>
    <property type="molecule type" value="Genomic_DNA"/>
</dbReference>
<comment type="caution">
    <text evidence="1">The sequence shown here is derived from an EMBL/GenBank/DDBJ whole genome shotgun (WGS) entry which is preliminary data.</text>
</comment>
<organism evidence="1 2">
    <name type="scientific">Mycobacterium kyorinense</name>
    <dbReference type="NCBI Taxonomy" id="487514"/>
    <lineage>
        <taxon>Bacteria</taxon>
        <taxon>Bacillati</taxon>
        <taxon>Actinomycetota</taxon>
        <taxon>Actinomycetes</taxon>
        <taxon>Mycobacteriales</taxon>
        <taxon>Mycobacteriaceae</taxon>
        <taxon>Mycobacterium</taxon>
    </lineage>
</organism>
<evidence type="ECO:0008006" key="3">
    <source>
        <dbReference type="Google" id="ProtNLM"/>
    </source>
</evidence>
<protein>
    <recommendedName>
        <fullName evidence="3">NAD-dependent epimerase/dehydratase domain-containing protein</fullName>
    </recommendedName>
</protein>
<dbReference type="Proteomes" id="UP000093592">
    <property type="component" value="Unassembled WGS sequence"/>
</dbReference>
<dbReference type="OrthoDB" id="9765468at2"/>
<dbReference type="RefSeq" id="WP_065016008.1">
    <property type="nucleotide sequence ID" value="NZ_LZKJ01000173.1"/>
</dbReference>
<dbReference type="AlphaFoldDB" id="A0A1A2YW69"/>
<sequence length="698" mass="73410">MRILVTDVTGVLGRAVARQLVAAGHTVSGIARYPHACLDPEVDFVCGPLGGHVLQEMADESHVVVHLAPIEPAAPGNAGINGVVHVTHAAARAGARLIFVSQAAGPPGLYGQAETLVATGWAPSLIIRTAPAVGRQLDWAVCRTVATLLRAKSTKPPVRLVHLEDLVRFLTVAVATDTTGAVDLAPPDTIDAATARQLLHATGQRPHAYRLGTWAELAPQMETSALQDVWRFEVGWTAADAVADTARGLAGRRLGAGGALELSGRLPLPLEATPRFGPLGSPGLRCAAPDGLEGEFDDRIDPRFPVFGMGTLAAALPGPLTPMTLDVQLSGLRGATRLMGHAMALGGVAADEWEKRAIAVFGHRPYVGVSSGVIAASRLPGWDEQAVVEHAVGNTPVGDLLPLGRPPLGAKAAKAAVATRSLAMLRHLKTDTQFYCAAARAEHCDAAQLGSLSEFGLQARIRLLRDRVHQGWSLTALWVIDTGITAATLERTGACTPISGIGTLLDSGHVAAETAALAALLRRDPRAGALAAGGDVRGIRAVSPGVAAELDATVARIGHRGMGEAELAHCVFGDDPGALLVAATKTAASGDPAAPPETVFERIAANARMSRELAHDTTMRFTHELRMALRELGTRRVAAELVDAVDDVYYLTCDELLSWPSDARLRIKRRRAERERLQGVCLPDVIDHSWRPLESLGG</sequence>
<dbReference type="NCBIfam" id="NF008972">
    <property type="entry name" value="PRK12320.1"/>
    <property type="match status" value="1"/>
</dbReference>
<reference evidence="2" key="1">
    <citation type="submission" date="2016-06" db="EMBL/GenBank/DDBJ databases">
        <authorList>
            <person name="Sutton G."/>
            <person name="Brinkac L."/>
            <person name="Sanka R."/>
            <person name="Adams M."/>
            <person name="Lau E."/>
            <person name="Sam S."/>
            <person name="Sreng N."/>
            <person name="Him V."/>
            <person name="Kerleguer A."/>
            <person name="Cheng S."/>
        </authorList>
    </citation>
    <scope>NUCLEOTIDE SEQUENCE [LARGE SCALE GENOMIC DNA]</scope>
    <source>
        <strain evidence="2">E861</strain>
    </source>
</reference>
<dbReference type="Gene3D" id="3.40.50.720">
    <property type="entry name" value="NAD(P)-binding Rossmann-like Domain"/>
    <property type="match status" value="1"/>
</dbReference>
<name>A0A1A2YW69_9MYCO</name>
<evidence type="ECO:0000313" key="2">
    <source>
        <dbReference type="Proteomes" id="UP000093592"/>
    </source>
</evidence>
<accession>A0A1A2YW69</accession>
<evidence type="ECO:0000313" key="1">
    <source>
        <dbReference type="EMBL" id="OBI41492.1"/>
    </source>
</evidence>
<dbReference type="InterPro" id="IPR036291">
    <property type="entry name" value="NAD(P)-bd_dom_sf"/>
</dbReference>
<proteinExistence type="predicted"/>
<gene>
    <name evidence="1" type="ORF">A5707_07150</name>
</gene>